<dbReference type="Proteomes" id="UP000001593">
    <property type="component" value="Unassembled WGS sequence"/>
</dbReference>
<feature type="region of interest" description="Disordered" evidence="1">
    <location>
        <begin position="520"/>
        <end position="556"/>
    </location>
</feature>
<dbReference type="STRING" id="45351.A7STC9"/>
<name>A7STC9_NEMVE</name>
<feature type="compositionally biased region" description="Low complexity" evidence="1">
    <location>
        <begin position="520"/>
        <end position="546"/>
    </location>
</feature>
<keyword evidence="3" id="KW-1185">Reference proteome</keyword>
<accession>A7STC9</accession>
<dbReference type="HOGENOM" id="CLU_315535_0_0_1"/>
<reference evidence="2 3" key="1">
    <citation type="journal article" date="2007" name="Science">
        <title>Sea anemone genome reveals ancestral eumetazoan gene repertoire and genomic organization.</title>
        <authorList>
            <person name="Putnam N.H."/>
            <person name="Srivastava M."/>
            <person name="Hellsten U."/>
            <person name="Dirks B."/>
            <person name="Chapman J."/>
            <person name="Salamov A."/>
            <person name="Terry A."/>
            <person name="Shapiro H."/>
            <person name="Lindquist E."/>
            <person name="Kapitonov V.V."/>
            <person name="Jurka J."/>
            <person name="Genikhovich G."/>
            <person name="Grigoriev I.V."/>
            <person name="Lucas S.M."/>
            <person name="Steele R.E."/>
            <person name="Finnerty J.R."/>
            <person name="Technau U."/>
            <person name="Martindale M.Q."/>
            <person name="Rokhsar D.S."/>
        </authorList>
    </citation>
    <scope>NUCLEOTIDE SEQUENCE [LARGE SCALE GENOMIC DNA]</scope>
    <source>
        <strain evidence="3">CH2 X CH6</strain>
    </source>
</reference>
<dbReference type="GO" id="GO:0034472">
    <property type="term" value="P:snRNA 3'-end processing"/>
    <property type="evidence" value="ECO:0000318"/>
    <property type="project" value="GO_Central"/>
</dbReference>
<organism evidence="2 3">
    <name type="scientific">Nematostella vectensis</name>
    <name type="common">Starlet sea anemone</name>
    <dbReference type="NCBI Taxonomy" id="45351"/>
    <lineage>
        <taxon>Eukaryota</taxon>
        <taxon>Metazoa</taxon>
        <taxon>Cnidaria</taxon>
        <taxon>Anthozoa</taxon>
        <taxon>Hexacorallia</taxon>
        <taxon>Actiniaria</taxon>
        <taxon>Edwardsiidae</taxon>
        <taxon>Nematostella</taxon>
    </lineage>
</organism>
<evidence type="ECO:0000313" key="3">
    <source>
        <dbReference type="Proteomes" id="UP000001593"/>
    </source>
</evidence>
<evidence type="ECO:0008006" key="4">
    <source>
        <dbReference type="Google" id="ProtNLM"/>
    </source>
</evidence>
<dbReference type="EMBL" id="DS469794">
    <property type="protein sequence ID" value="EDO33025.1"/>
    <property type="molecule type" value="Genomic_DNA"/>
</dbReference>
<proteinExistence type="predicted"/>
<dbReference type="AlphaFoldDB" id="A7STC9"/>
<evidence type="ECO:0000313" key="2">
    <source>
        <dbReference type="EMBL" id="EDO33025.1"/>
    </source>
</evidence>
<dbReference type="GO" id="GO:0005694">
    <property type="term" value="C:chromosome"/>
    <property type="evidence" value="ECO:0007669"/>
    <property type="project" value="UniProtKB-SubCell"/>
</dbReference>
<dbReference type="InParanoid" id="A7STC9"/>
<sequence>MAEVKHPLAWFEFVFDPTGTLLENHLKDAFAVPSAAQLIVQFLERSKVPPSTNTPVPDGSLPTESKRSRHLKQLALQVAYHLDWNLEALENGLTLQWQDYLFSQLLKIIPSAINRHVPDHSPCTRLFTMYQITHHVPDYSPCTRSLTMYQITHRVPDHSPCTRSLTVYQIAHHVPDHSPCTRSLTMYQITHRVPDHLPCTRSLTMYQITYHVPDHSPCTRSLTVYSHHSPTHHVPDHSPTHHVPDHSPCTRSLTMYQITHHVPDHSPCTRSLTVYQITHHVPDHSPCTRSLTMYQITHHVPDHSPCTRSLTMYQITYHVPDHSPCTRSLTMLLTMTHIVYHVPDDSPCYSPCTRSLTMYQIAHHVPDHSPCTRSLTMYQITHRVPDHSPCTRSLTMYQITHHVPDHSPCTRSLIVYQDHSLCIRFLTMYPFFPGKSQYIDGDLNSIDLRSAMALIIYHRWVIRTLAQHFLPNVGKVKNGTLEAATNDVILKTLKDQLPSSIQILEKALTITQDLELPCSPQQQQVSPQMTPPSLSSLAAAQTTQGGATQGEKEGKASCNGIADGEVVKSTVNGTASKIKQVSFDLGTLYFYQEKFGDALKLFQHCKEAKRCKSSLYTVDECELHGYHMACCGILGEDVRHQWSRVASQGKVPLLEQVEQSKRSGNKAYPYQWWGEGGGGCKGGKSGEGAPPGTGGAKQAVWKQGVSIPVGGGGVMVASQGKVPLLEQVEQSKRSGNKDLVTLLLQDNIHTELPMDYRLSLAKEVPKSPVDSLATGESVTLACQVQACNTLRLIMEGKAIQHEIWDSLKTCSTEELRCLLSLCVKSTEIIKSTPLIADKDQHIRVLKSFVSATKVNGAEVLQDEKFSLFAPAKKPDVVGDLKRKMPREPLQFKQLLEDFVSTVSPRFYLTSPSHSKIPLSQLTTLDK</sequence>
<evidence type="ECO:0000256" key="1">
    <source>
        <dbReference type="SAM" id="MobiDB-lite"/>
    </source>
</evidence>
<gene>
    <name evidence="2" type="ORF">NEMVEDRAFT_v1g217194</name>
</gene>
<dbReference type="eggNOG" id="ENOG502SBUU">
    <property type="taxonomic scope" value="Eukaryota"/>
</dbReference>
<dbReference type="PANTHER" id="PTHR13350">
    <property type="entry name" value="INTEGRATOR COMPLEX SUBUNIT 8"/>
    <property type="match status" value="1"/>
</dbReference>
<dbReference type="InterPro" id="IPR038751">
    <property type="entry name" value="INTS8"/>
</dbReference>
<protein>
    <recommendedName>
        <fullName evidence="4">Integrator complex subunit 8</fullName>
    </recommendedName>
</protein>
<dbReference type="PANTHER" id="PTHR13350:SF1">
    <property type="entry name" value="INTEGRATOR COMPLEX SUBUNIT 8"/>
    <property type="match status" value="1"/>
</dbReference>
<dbReference type="GO" id="GO:0032039">
    <property type="term" value="C:integrator complex"/>
    <property type="evidence" value="ECO:0000318"/>
    <property type="project" value="GO_Central"/>
</dbReference>